<dbReference type="Proteomes" id="UP000019373">
    <property type="component" value="Unassembled WGS sequence"/>
</dbReference>
<feature type="repeat" description="ANK" evidence="3">
    <location>
        <begin position="878"/>
        <end position="910"/>
    </location>
</feature>
<feature type="repeat" description="ANK" evidence="3">
    <location>
        <begin position="1043"/>
        <end position="1075"/>
    </location>
</feature>
<dbReference type="InterPro" id="IPR043136">
    <property type="entry name" value="B30.2/SPRY_sf"/>
</dbReference>
<keyword evidence="1" id="KW-0677">Repeat</keyword>
<feature type="repeat" description="ANK" evidence="3">
    <location>
        <begin position="622"/>
        <end position="654"/>
    </location>
</feature>
<dbReference type="PRINTS" id="PR01415">
    <property type="entry name" value="ANKYRIN"/>
</dbReference>
<proteinExistence type="predicted"/>
<dbReference type="GeneID" id="19241428"/>
<feature type="repeat" description="ANK" evidence="3">
    <location>
        <begin position="1307"/>
        <end position="1339"/>
    </location>
</feature>
<evidence type="ECO:0000256" key="2">
    <source>
        <dbReference type="ARBA" id="ARBA00023043"/>
    </source>
</evidence>
<feature type="repeat" description="ANK" evidence="3">
    <location>
        <begin position="1340"/>
        <end position="1372"/>
    </location>
</feature>
<feature type="repeat" description="ANK" evidence="3">
    <location>
        <begin position="1140"/>
        <end position="1172"/>
    </location>
</feature>
<accession>U1HRY7</accession>
<organism evidence="6 7">
    <name type="scientific">Endocarpon pusillum (strain Z07020 / HMAS-L-300199)</name>
    <name type="common">Lichen-forming fungus</name>
    <dbReference type="NCBI Taxonomy" id="1263415"/>
    <lineage>
        <taxon>Eukaryota</taxon>
        <taxon>Fungi</taxon>
        <taxon>Dikarya</taxon>
        <taxon>Ascomycota</taxon>
        <taxon>Pezizomycotina</taxon>
        <taxon>Eurotiomycetes</taxon>
        <taxon>Chaetothyriomycetidae</taxon>
        <taxon>Verrucariales</taxon>
        <taxon>Verrucariaceae</taxon>
        <taxon>Endocarpon</taxon>
    </lineage>
</organism>
<evidence type="ECO:0000259" key="5">
    <source>
        <dbReference type="PROSITE" id="PS50188"/>
    </source>
</evidence>
<dbReference type="eggNOG" id="KOG1477">
    <property type="taxonomic scope" value="Eukaryota"/>
</dbReference>
<reference evidence="7" key="1">
    <citation type="journal article" date="2014" name="BMC Genomics">
        <title>Genome characteristics reveal the impact of lichenization on lichen-forming fungus Endocarpon pusillum Hedwig (Verrucariales, Ascomycota).</title>
        <authorList>
            <person name="Wang Y.-Y."/>
            <person name="Liu B."/>
            <person name="Zhang X.-Y."/>
            <person name="Zhou Q.-M."/>
            <person name="Zhang T."/>
            <person name="Li H."/>
            <person name="Yu Y.-F."/>
            <person name="Zhang X.-L."/>
            <person name="Hao X.-Y."/>
            <person name="Wang M."/>
            <person name="Wang L."/>
            <person name="Wei J.-C."/>
        </authorList>
    </citation>
    <scope>NUCLEOTIDE SEQUENCE [LARGE SCALE GENOMIC DNA]</scope>
    <source>
        <strain evidence="7">Z07020 / HMAS-L-300199</strain>
    </source>
</reference>
<dbReference type="InterPro" id="IPR002110">
    <property type="entry name" value="Ankyrin_rpt"/>
</dbReference>
<dbReference type="Gene3D" id="3.40.50.300">
    <property type="entry name" value="P-loop containing nucleotide triphosphate hydrolases"/>
    <property type="match status" value="1"/>
</dbReference>
<dbReference type="Gene3D" id="1.25.40.20">
    <property type="entry name" value="Ankyrin repeat-containing domain"/>
    <property type="match status" value="9"/>
</dbReference>
<dbReference type="PROSITE" id="PS50297">
    <property type="entry name" value="ANK_REP_REGION"/>
    <property type="match status" value="18"/>
</dbReference>
<dbReference type="Pfam" id="PF12796">
    <property type="entry name" value="Ank_2"/>
    <property type="match status" value="8"/>
</dbReference>
<dbReference type="InterPro" id="IPR003877">
    <property type="entry name" value="SPRY_dom"/>
</dbReference>
<evidence type="ECO:0000313" key="6">
    <source>
        <dbReference type="EMBL" id="ERF71929.1"/>
    </source>
</evidence>
<dbReference type="RefSeq" id="XP_007802383.1">
    <property type="nucleotide sequence ID" value="XM_007804192.1"/>
</dbReference>
<feature type="repeat" description="ANK" evidence="3">
    <location>
        <begin position="720"/>
        <end position="752"/>
    </location>
</feature>
<keyword evidence="7" id="KW-1185">Reference proteome</keyword>
<dbReference type="OrthoDB" id="4526885at2759"/>
<dbReference type="CDD" id="cd12885">
    <property type="entry name" value="SPRY_RanBP_like"/>
    <property type="match status" value="1"/>
</dbReference>
<feature type="repeat" description="ANK" evidence="3">
    <location>
        <begin position="753"/>
        <end position="786"/>
    </location>
</feature>
<dbReference type="InterPro" id="IPR036770">
    <property type="entry name" value="Ankyrin_rpt-contain_sf"/>
</dbReference>
<dbReference type="PROSITE" id="PS50088">
    <property type="entry name" value="ANK_REPEAT"/>
    <property type="match status" value="22"/>
</dbReference>
<feature type="repeat" description="ANK" evidence="3">
    <location>
        <begin position="469"/>
        <end position="501"/>
    </location>
</feature>
<feature type="repeat" description="ANK" evidence="3">
    <location>
        <begin position="1107"/>
        <end position="1139"/>
    </location>
</feature>
<feature type="region of interest" description="Disordered" evidence="4">
    <location>
        <begin position="798"/>
        <end position="878"/>
    </location>
</feature>
<dbReference type="SMART" id="SM00248">
    <property type="entry name" value="ANK"/>
    <property type="match status" value="29"/>
</dbReference>
<dbReference type="EMBL" id="KE721157">
    <property type="protein sequence ID" value="ERF71929.1"/>
    <property type="molecule type" value="Genomic_DNA"/>
</dbReference>
<evidence type="ECO:0000313" key="7">
    <source>
        <dbReference type="Proteomes" id="UP000019373"/>
    </source>
</evidence>
<dbReference type="SUPFAM" id="SSF49899">
    <property type="entry name" value="Concanavalin A-like lectins/glucanases"/>
    <property type="match status" value="1"/>
</dbReference>
<evidence type="ECO:0000256" key="4">
    <source>
        <dbReference type="SAM" id="MobiDB-lite"/>
    </source>
</evidence>
<feature type="repeat" description="ANK" evidence="3">
    <location>
        <begin position="977"/>
        <end position="1009"/>
    </location>
</feature>
<evidence type="ECO:0000256" key="3">
    <source>
        <dbReference type="PROSITE-ProRule" id="PRU00023"/>
    </source>
</evidence>
<feature type="repeat" description="ANK" evidence="3">
    <location>
        <begin position="944"/>
        <end position="976"/>
    </location>
</feature>
<feature type="repeat" description="ANK" evidence="3">
    <location>
        <begin position="1406"/>
        <end position="1438"/>
    </location>
</feature>
<feature type="repeat" description="ANK" evidence="3">
    <location>
        <begin position="1373"/>
        <end position="1400"/>
    </location>
</feature>
<dbReference type="Pfam" id="PF24883">
    <property type="entry name" value="NPHP3_N"/>
    <property type="match status" value="1"/>
</dbReference>
<dbReference type="InterPro" id="IPR056884">
    <property type="entry name" value="NPHP3-like_N"/>
</dbReference>
<dbReference type="OMA" id="QYLITID"/>
<sequence length="1757" mass="190542">MSPNTLRWLLLNDAPDAYLSWSKSNVSALLYIHGLCGVGKSFISSFLWEHLRSGSPGNGSTVIYFSFEKDDLRRTTTRSMLLSFIHQLLTGQPRTFLSIRTQYESIRQQLPWTIEELWMFFRAMICSPVHQELFCIIDAMDQADSSISRNLLDIIRFCASRNAKVKMIATSRIQPGLQSPLLFTIDLGLQSKIKMDVETVGREHAQHLIQGSQAFVGLEKELVEHFQSLSTHLEGSFSFKSLGRSGLRSSRKAIREELASLALSTSCIRRGLTSDILKLSGQDRTALFWILLSCRPLTCNELSIASSIREGNTTYLQIQDDIPRDIARDLSETLSPIIFTQHEEIHIVHPSMKDVLLTLLKEANKDSSSTPELAHADLTRLCLTYLAFTDFGHEDLPESVNEVFGECLPVQQYGFLEYATEYWPEHYRRTEDRCSLSQDVLRFFKKECFKAWNRRRGSTGRPGEESRPSSASPLQVAAELGFIEILKELLDSDANAASLEDKIAALESAAEKGHLEIAELLLIKGASSARALTSAVQNGNTKLVKQLISEISVRESQDGKVPDFHLAALRGHVGVMKALVEAAPDSEFLDNNRYASLRLVCQSGQLAVLRYLLKDHKLERERAPALLHAAAKGGHLEIVQDLIKAGADPNAADNDNHTALQLAAEGGYVLIVRELIKLLDPDVKDAALSSALHSAAKEGHLQVVDELVIAGVALDAREGKRTQPIHQAAQGGHLKLLKRLLELEVNPLAVDEDDFTPLHLAAREGHLPIVLELLNNEGGKVTGEIDLESAFGSQAENVEKNGEDLDESFVVPETDGATEEDKMSDDSSRNEDADAGKEGKDDEDESSTTTGTDKNSETSSSGVDYEDDNDPDRSDYPYEITPLHSAARRGHVEIVKALLGAGAELEKPNIRQMTPLYLAAQNGHATVVDCLLQKGADANAIGGKDATPLHLAISTGNISIVKALLQAGAEVNASNRNGDAPVHMAVYAGRVDVVKELLKFGADVRRTDNEGQTPLHLAAAGGHSQIVKQLFEAGSNPELTDSSGNTALHIAAKEGHSSVVRELLAKGVNLSTKSRNGWTALHFSHHSTEVTNQLLKAGAVVDATNNIGSTALFLAAYTGCEPVVKALLKAEAKADKQNIYKSTPIHRAAEGGYVGCIKLLIEAGANPLQKKRSNVTPVQLALSSGHPEAVEQLLEPMKKNSPPISEYEETLVLLARRGFENGVKKVLEHPLLNLDSTDSLYGQSPLSHAAENGHEGIVRLLLQKGANPNSTDLAGRSPLSWAALNGREAVVQLLLDKGANADLSDNEGWNALHLAVADNCESIVKLLLEKGVGTSATLKSGYTALDLAVNNSSPDMVRLLVDSGASMSTRTKYQFSPLDMAVRDGDLSVARALLDLGAEMWVTGPDGHTPLDIALYHGHQHIVDLFLEHNVNSLGEEQGLTKLHLAMLSGNKKSMQEFLDQGGDINCLDKNGMTALHLAAARSDEDLVLFLLGADADVGMKDNEGMTPLHRAVMEGNETIVRALLSKGADVNAVDLHVWTPFHLAKAYGNVKICDVLSESGKMAVTSDQGEVSISIPPSRFIKAVSSSDITISEDGLTATTENVTKMELAAGLQIRADHPIPPGANTYYFEVAFVHAARESAIAVGFCEADSRRIGMPGWHRAAWGYHGDDGALFNNKGLGTPYGPKYAQGDVVGCAIDFTSKSAFFTKNGDRVGEVTKAAFTNVVGRLFPVVGIGDAGIKVVANFGPNDFHFKDFK</sequence>
<gene>
    <name evidence="6" type="ORF">EPUS_06488</name>
</gene>
<dbReference type="PROSITE" id="PS50188">
    <property type="entry name" value="B302_SPRY"/>
    <property type="match status" value="1"/>
</dbReference>
<feature type="repeat" description="ANK" evidence="3">
    <location>
        <begin position="1438"/>
        <end position="1470"/>
    </location>
</feature>
<feature type="repeat" description="ANK" evidence="3">
    <location>
        <begin position="1241"/>
        <end position="1273"/>
    </location>
</feature>
<dbReference type="InterPro" id="IPR044736">
    <property type="entry name" value="Gid1/RanBPM/SPLA_SPRY"/>
</dbReference>
<protein>
    <recommendedName>
        <fullName evidence="5">B30.2/SPRY domain-containing protein</fullName>
    </recommendedName>
</protein>
<dbReference type="SUPFAM" id="SSF52540">
    <property type="entry name" value="P-loop containing nucleoside triphosphate hydrolases"/>
    <property type="match status" value="1"/>
</dbReference>
<feature type="repeat" description="ANK" evidence="3">
    <location>
        <begin position="911"/>
        <end position="943"/>
    </location>
</feature>
<evidence type="ECO:0000256" key="1">
    <source>
        <dbReference type="ARBA" id="ARBA00022737"/>
    </source>
</evidence>
<dbReference type="PANTHER" id="PTHR24198">
    <property type="entry name" value="ANKYRIN REPEAT AND PROTEIN KINASE DOMAIN-CONTAINING PROTEIN"/>
    <property type="match status" value="1"/>
</dbReference>
<name>U1HRY7_ENDPU</name>
<dbReference type="Gene3D" id="2.60.120.920">
    <property type="match status" value="1"/>
</dbReference>
<dbReference type="Pfam" id="PF00622">
    <property type="entry name" value="SPRY"/>
    <property type="match status" value="1"/>
</dbReference>
<dbReference type="Pfam" id="PF00023">
    <property type="entry name" value="Ank"/>
    <property type="match status" value="1"/>
</dbReference>
<feature type="compositionally biased region" description="Basic and acidic residues" evidence="4">
    <location>
        <begin position="819"/>
        <end position="840"/>
    </location>
</feature>
<feature type="domain" description="B30.2/SPRY" evidence="5">
    <location>
        <begin position="1559"/>
        <end position="1751"/>
    </location>
</feature>
<dbReference type="eggNOG" id="KOG4177">
    <property type="taxonomic scope" value="Eukaryota"/>
</dbReference>
<feature type="repeat" description="ANK" evidence="3">
    <location>
        <begin position="1471"/>
        <end position="1503"/>
    </location>
</feature>
<feature type="repeat" description="ANK" evidence="3">
    <location>
        <begin position="1274"/>
        <end position="1306"/>
    </location>
</feature>
<dbReference type="Pfam" id="PF13637">
    <property type="entry name" value="Ank_4"/>
    <property type="match status" value="2"/>
</dbReference>
<dbReference type="InterPro" id="IPR013320">
    <property type="entry name" value="ConA-like_dom_sf"/>
</dbReference>
<feature type="repeat" description="ANK" evidence="3">
    <location>
        <begin position="1010"/>
        <end position="1042"/>
    </location>
</feature>
<dbReference type="GO" id="GO:0005737">
    <property type="term" value="C:cytoplasm"/>
    <property type="evidence" value="ECO:0007669"/>
    <property type="project" value="TreeGrafter"/>
</dbReference>
<dbReference type="InterPro" id="IPR027417">
    <property type="entry name" value="P-loop_NTPase"/>
</dbReference>
<feature type="repeat" description="ANK" evidence="3">
    <location>
        <begin position="1504"/>
        <end position="1536"/>
    </location>
</feature>
<dbReference type="SMART" id="SM00449">
    <property type="entry name" value="SPRY"/>
    <property type="match status" value="1"/>
</dbReference>
<dbReference type="InterPro" id="IPR001870">
    <property type="entry name" value="B30.2/SPRY"/>
</dbReference>
<dbReference type="PANTHER" id="PTHR24198:SF165">
    <property type="entry name" value="ANKYRIN REPEAT-CONTAINING PROTEIN-RELATED"/>
    <property type="match status" value="1"/>
</dbReference>
<keyword evidence="2 3" id="KW-0040">ANK repeat</keyword>
<feature type="repeat" description="ANK" evidence="3">
    <location>
        <begin position="687"/>
        <end position="719"/>
    </location>
</feature>
<dbReference type="HOGENOM" id="CLU_004132_0_0_1"/>
<dbReference type="SUPFAM" id="SSF48403">
    <property type="entry name" value="Ankyrin repeat"/>
    <property type="match status" value="3"/>
</dbReference>